<gene>
    <name evidence="1" type="ORF">HUJ06_024189</name>
</gene>
<reference evidence="1 2" key="1">
    <citation type="journal article" date="2020" name="Mol. Biol. Evol.">
        <title>Distinct Expression and Methylation Patterns for Genes with Different Fates following a Single Whole-Genome Duplication in Flowering Plants.</title>
        <authorList>
            <person name="Shi T."/>
            <person name="Rahmani R.S."/>
            <person name="Gugger P.F."/>
            <person name="Wang M."/>
            <person name="Li H."/>
            <person name="Zhang Y."/>
            <person name="Li Z."/>
            <person name="Wang Q."/>
            <person name="Van de Peer Y."/>
            <person name="Marchal K."/>
            <person name="Chen J."/>
        </authorList>
    </citation>
    <scope>NUCLEOTIDE SEQUENCE [LARGE SCALE GENOMIC DNA]</scope>
    <source>
        <tissue evidence="1">Leaf</tissue>
    </source>
</reference>
<evidence type="ECO:0000313" key="2">
    <source>
        <dbReference type="Proteomes" id="UP000607653"/>
    </source>
</evidence>
<dbReference type="EMBL" id="DUZY01000001">
    <property type="protein sequence ID" value="DAD22726.1"/>
    <property type="molecule type" value="Genomic_DNA"/>
</dbReference>
<keyword evidence="2" id="KW-1185">Reference proteome</keyword>
<evidence type="ECO:0000313" key="1">
    <source>
        <dbReference type="EMBL" id="DAD22726.1"/>
    </source>
</evidence>
<dbReference type="AlphaFoldDB" id="A0A822XUW9"/>
<sequence>MSGGGMELEQRLSDQYLQGHNLSSGKDVSEFANSSVKIEECKSELSGDGEAHMPYISTEPMDEFSCTAASLDAKVEHFNSQPGKAGEG</sequence>
<proteinExistence type="predicted"/>
<comment type="caution">
    <text evidence="1">The sequence shown here is derived from an EMBL/GenBank/DDBJ whole genome shotgun (WGS) entry which is preliminary data.</text>
</comment>
<accession>A0A822XUW9</accession>
<dbReference type="Proteomes" id="UP000607653">
    <property type="component" value="Unassembled WGS sequence"/>
</dbReference>
<organism evidence="1 2">
    <name type="scientific">Nelumbo nucifera</name>
    <name type="common">Sacred lotus</name>
    <dbReference type="NCBI Taxonomy" id="4432"/>
    <lineage>
        <taxon>Eukaryota</taxon>
        <taxon>Viridiplantae</taxon>
        <taxon>Streptophyta</taxon>
        <taxon>Embryophyta</taxon>
        <taxon>Tracheophyta</taxon>
        <taxon>Spermatophyta</taxon>
        <taxon>Magnoliopsida</taxon>
        <taxon>Proteales</taxon>
        <taxon>Nelumbonaceae</taxon>
        <taxon>Nelumbo</taxon>
    </lineage>
</organism>
<name>A0A822XUW9_NELNU</name>
<protein>
    <submittedName>
        <fullName evidence="1">Uncharacterized protein</fullName>
    </submittedName>
</protein>